<evidence type="ECO:0000313" key="7">
    <source>
        <dbReference type="Proteomes" id="UP000241167"/>
    </source>
</evidence>
<evidence type="ECO:0000313" key="6">
    <source>
        <dbReference type="EMBL" id="PSJ39424.1"/>
    </source>
</evidence>
<dbReference type="Pfam" id="PF04279">
    <property type="entry name" value="IspA"/>
    <property type="match status" value="1"/>
</dbReference>
<comment type="subcellular location">
    <subcellularLocation>
        <location evidence="5">Cell inner membrane</location>
        <topology evidence="5">Multi-pass membrane protein</topology>
    </subcellularLocation>
</comment>
<keyword evidence="2 5" id="KW-0812">Transmembrane</keyword>
<comment type="similarity">
    <text evidence="5">Belongs to the YciB family.</text>
</comment>
<keyword evidence="5" id="KW-0997">Cell inner membrane</keyword>
<comment type="caution">
    <text evidence="6">The sequence shown here is derived from an EMBL/GenBank/DDBJ whole genome shotgun (WGS) entry which is preliminary data.</text>
</comment>
<evidence type="ECO:0000256" key="5">
    <source>
        <dbReference type="HAMAP-Rule" id="MF_00189"/>
    </source>
</evidence>
<keyword evidence="4 5" id="KW-0472">Membrane</keyword>
<feature type="transmembrane region" description="Helical" evidence="5">
    <location>
        <begin position="175"/>
        <end position="194"/>
    </location>
</feature>
<proteinExistence type="inferred from homology"/>
<dbReference type="Proteomes" id="UP000241167">
    <property type="component" value="Unassembled WGS sequence"/>
</dbReference>
<accession>A0A2P7QNA2</accession>
<evidence type="ECO:0000256" key="2">
    <source>
        <dbReference type="ARBA" id="ARBA00022692"/>
    </source>
</evidence>
<protein>
    <recommendedName>
        <fullName evidence="5">Inner membrane-spanning protein YciB</fullName>
    </recommendedName>
</protein>
<name>A0A2P7QNA2_9SPHN</name>
<feature type="transmembrane region" description="Helical" evidence="5">
    <location>
        <begin position="74"/>
        <end position="92"/>
    </location>
</feature>
<dbReference type="EMBL" id="PXYI01000004">
    <property type="protein sequence ID" value="PSJ39424.1"/>
    <property type="molecule type" value="Genomic_DNA"/>
</dbReference>
<evidence type="ECO:0000256" key="1">
    <source>
        <dbReference type="ARBA" id="ARBA00022475"/>
    </source>
</evidence>
<dbReference type="PANTHER" id="PTHR36917:SF1">
    <property type="entry name" value="INNER MEMBRANE-SPANNING PROTEIN YCIB"/>
    <property type="match status" value="1"/>
</dbReference>
<dbReference type="PANTHER" id="PTHR36917">
    <property type="entry name" value="INTRACELLULAR SEPTATION PROTEIN A-RELATED"/>
    <property type="match status" value="1"/>
</dbReference>
<reference evidence="6 7" key="1">
    <citation type="submission" date="2018-03" db="EMBL/GenBank/DDBJ databases">
        <title>The draft genome of Sphingosinicella sp. GL-C-18.</title>
        <authorList>
            <person name="Liu L."/>
            <person name="Li L."/>
            <person name="Liang L."/>
            <person name="Zhang X."/>
            <person name="Wang T."/>
        </authorList>
    </citation>
    <scope>NUCLEOTIDE SEQUENCE [LARGE SCALE GENOMIC DNA]</scope>
    <source>
        <strain evidence="6 7">GL-C-18</strain>
    </source>
</reference>
<keyword evidence="3 5" id="KW-1133">Transmembrane helix</keyword>
<organism evidence="6 7">
    <name type="scientific">Allosphingosinicella deserti</name>
    <dbReference type="NCBI Taxonomy" id="2116704"/>
    <lineage>
        <taxon>Bacteria</taxon>
        <taxon>Pseudomonadati</taxon>
        <taxon>Pseudomonadota</taxon>
        <taxon>Alphaproteobacteria</taxon>
        <taxon>Sphingomonadales</taxon>
        <taxon>Sphingomonadaceae</taxon>
        <taxon>Allosphingosinicella</taxon>
    </lineage>
</organism>
<keyword evidence="7" id="KW-1185">Reference proteome</keyword>
<comment type="caution">
    <text evidence="5">Lacks conserved residue(s) required for the propagation of feature annotation.</text>
</comment>
<dbReference type="OrthoDB" id="9788219at2"/>
<feature type="transmembrane region" description="Helical" evidence="5">
    <location>
        <begin position="104"/>
        <end position="124"/>
    </location>
</feature>
<evidence type="ECO:0000256" key="4">
    <source>
        <dbReference type="ARBA" id="ARBA00023136"/>
    </source>
</evidence>
<dbReference type="GO" id="GO:0005886">
    <property type="term" value="C:plasma membrane"/>
    <property type="evidence" value="ECO:0007669"/>
    <property type="project" value="UniProtKB-SubCell"/>
</dbReference>
<dbReference type="InterPro" id="IPR006008">
    <property type="entry name" value="YciB"/>
</dbReference>
<gene>
    <name evidence="5" type="primary">yciB</name>
    <name evidence="6" type="ORF">C7I55_12460</name>
</gene>
<sequence>MTGSEGSNVPEPISKASRPESSAGVRLLTDLGPLAVFFIVNLTLGIFAATGAFMIAIVAAIAVSLFRYRHVSPLLWFSAAMVLVLGGATLWFHSEVFIKIKPTIYYLIVASLLAFGLVTGRNLLKMVLGTAYPGLSERGWQLLSRNWAVFFLVMAIANELVWRNSSTTFWAGFKLWGFIPATFLFAAANVPMLVRHGLQLGDDKDDPPVPPTQ</sequence>
<evidence type="ECO:0000256" key="3">
    <source>
        <dbReference type="ARBA" id="ARBA00022989"/>
    </source>
</evidence>
<keyword evidence="1 5" id="KW-1003">Cell membrane</keyword>
<dbReference type="AlphaFoldDB" id="A0A2P7QNA2"/>
<feature type="transmembrane region" description="Helical" evidence="5">
    <location>
        <begin position="34"/>
        <end position="62"/>
    </location>
</feature>
<comment type="function">
    <text evidence="5">Plays a role in cell envelope biogenesis, maintenance of cell envelope integrity and membrane homeostasis.</text>
</comment>
<dbReference type="HAMAP" id="MF_00189">
    <property type="entry name" value="YciB"/>
    <property type="match status" value="1"/>
</dbReference>
<dbReference type="RefSeq" id="WP_106513325.1">
    <property type="nucleotide sequence ID" value="NZ_PXYI01000004.1"/>
</dbReference>